<dbReference type="Proteomes" id="UP001652680">
    <property type="component" value="Unassembled WGS sequence"/>
</dbReference>
<organism evidence="2 3">
    <name type="scientific">Drosophila rhopaloa</name>
    <name type="common">Fruit fly</name>
    <dbReference type="NCBI Taxonomy" id="1041015"/>
    <lineage>
        <taxon>Eukaryota</taxon>
        <taxon>Metazoa</taxon>
        <taxon>Ecdysozoa</taxon>
        <taxon>Arthropoda</taxon>
        <taxon>Hexapoda</taxon>
        <taxon>Insecta</taxon>
        <taxon>Pterygota</taxon>
        <taxon>Neoptera</taxon>
        <taxon>Endopterygota</taxon>
        <taxon>Diptera</taxon>
        <taxon>Brachycera</taxon>
        <taxon>Muscomorpha</taxon>
        <taxon>Ephydroidea</taxon>
        <taxon>Drosophilidae</taxon>
        <taxon>Drosophila</taxon>
        <taxon>Sophophora</taxon>
    </lineage>
</organism>
<dbReference type="InterPro" id="IPR012337">
    <property type="entry name" value="RNaseH-like_sf"/>
</dbReference>
<dbReference type="Pfam" id="PF05380">
    <property type="entry name" value="Peptidase_A17"/>
    <property type="match status" value="1"/>
</dbReference>
<dbReference type="Pfam" id="PF03564">
    <property type="entry name" value="DUF1759"/>
    <property type="match status" value="1"/>
</dbReference>
<sequence length="1757" mass="195486">MDASAADAGSPTLPRSAILKCKANALLQDLKRIQGALHPISSVEDAMLHVRHGQLVSVYDDFKAIHGNLEELDISEIGSDLRWTVSELVATMHAEIEHETLRRSAQMAAHSTLTNGISSMPDPGLSRSFQALPPIPLPTFSGGYSEWSEFQSIFSTMVGGNPHISKVEKLQRLRSCLRDSALEAVRSLVTSEENYDVALGLLEKRFSNRRLIFQAHVNEILGLCVVEGGSVAGLRGFSDKFNAHMRALKNLGTTQQIAGCIIVQVLLQRLDPATQAKWEEGQTAINSDLIPTWDSMSEFLEQRCRTLEAVDVAMAAYAPGTQVGRRRVANNSRSAFIITNAPPATCILCGGRSHEVPACPRFLLLSPESRLGEARRLGLCRKCLRTGHHLRDCVANNCHSCGRRHHSLLHFLDSQSSSGHLPVALPISSSSEGSEPLASSPSTVNALIAQGRSGDIALLATANILVRSRAGIFVPCRALLDSGSQVHMITSRLANQLQLRKCKSFMSVSGIGDTGYATDGFSVDVLLRSHCSEYSSLISAVVAGNITDLQPSFCLDVSNWNIPCNLNLADPEFFRPQRIDLLIGASLFYELLCVGQVQLSAGLPLLQKTRLGWVVCGGGSPVERRSLVATACKDVTKSPSLPDERLDCLLRQFWEIEDCSEPIVKWTKEELDCEAHFVQHSTRLKSGAYAVRLPLKCSSDLLGESYPQAVRRFLSLERKLSRHPQLKNQYAAFIKEYLELGHMSAVPANASLTPQYFLPHHCVLKEDSSTTKLRVVFDGSAATTSGYSLNDVLMSGPVIQPKLLHILLRFRYHRVAITGDICKMYRCVRVFPEDSHLQCILWRDSTQDELQVFKLDTVTYGTKPASFLSVRAMHQLAEDEQSMFPKGAEILRRDFYVDDLISGDASVAEAVNIMQQTSGILAKGQFRLRKWCSNVAAVLSDVPEEDRESFLRFDDGSNFTKTLGLAWDPATDRLLFSFEGLQSTLNPTRRIVLSSIARLYDPLGLVGPVITRSKIFLQKLCREKLSWDESLPQALHSDWEKICCSFAMAQRADFPRWSLSSPTDLEIHGFCDASIEAYGACIYVVSRGTGAGSHLLCSKSRVAPLKTVTVPKLELSGAELLARLMSEVANLKMYAGKHYCWCDSAVALSWIREEPARFNVFVANRVATIQELTRTMEWRYVPTSLNPADILSRGALPNELIVDELWAHGPPFLLGPQDECPVAFPAERPTLELRAKVLLIQSPYVDIIAASKYANSFSSLQRVFAYVHKFCHRIRHKGITAGDIKSGTQLLLRLVQRVHFWDDIRSLQNGKEISSSSVLATSSPFLDKFGLLRVDGRLKNSPLDFDSRHPIILPRSHPVTLAIIVDFHERNLHTGPRALLAMIRSQYWPIGGRKTVTKALHKCIRCFRSKPRLLEHIMADLPEQRVNGCQVFGVTGVDFCGPFHYKPEVRNKAPVKCYVSVFICFATKAVHLELVKDLSTTAFLQALKRFICTRRKPQHIWSDNATNFVGARNELSELRRLFISDEHQRTLLEFCAIESIEWHFIPPRSPHFGGLWEAAVKTAKHHFYRAVGSLILGFEELRTLLCHIGAVINSRPLLPLSEDPADLDVLTPAHFLTGGPPSSLIEPDVTKLNFNRLDSWQRVSFLQQSFWSRWKEEYLSLLQQRSKWRTSGPALAVNDVVLVKDENLPPMKWPLARIMELVSGRDGVARVAVIRTSSGTTKRAVSKLCLLPLKDEVGSQAQLGGECRDKQQPPPNL</sequence>
<dbReference type="InterPro" id="IPR005312">
    <property type="entry name" value="DUF1759"/>
</dbReference>
<proteinExistence type="predicted"/>
<dbReference type="Gene3D" id="3.30.420.10">
    <property type="entry name" value="Ribonuclease H-like superfamily/Ribonuclease H"/>
    <property type="match status" value="1"/>
</dbReference>
<protein>
    <recommendedName>
        <fullName evidence="1">Integrase catalytic domain-containing protein</fullName>
    </recommendedName>
</protein>
<dbReference type="RefSeq" id="XP_044312492.1">
    <property type="nucleotide sequence ID" value="XM_044456557.1"/>
</dbReference>
<dbReference type="SUPFAM" id="SSF56672">
    <property type="entry name" value="DNA/RNA polymerases"/>
    <property type="match status" value="1"/>
</dbReference>
<dbReference type="SUPFAM" id="SSF53098">
    <property type="entry name" value="Ribonuclease H-like"/>
    <property type="match status" value="1"/>
</dbReference>
<dbReference type="Pfam" id="PF17921">
    <property type="entry name" value="Integrase_H2C2"/>
    <property type="match status" value="1"/>
</dbReference>
<dbReference type="InterPro" id="IPR008042">
    <property type="entry name" value="Retrotrans_Pao"/>
</dbReference>
<dbReference type="PROSITE" id="PS50994">
    <property type="entry name" value="INTEGRASE"/>
    <property type="match status" value="1"/>
</dbReference>
<reference evidence="3" key="1">
    <citation type="journal article" date="2021" name="Elife">
        <title>Highly contiguous assemblies of 101 drosophilid genomes.</title>
        <authorList>
            <person name="Kim B.Y."/>
            <person name="Wang J.R."/>
            <person name="Miller D.E."/>
            <person name="Barmina O."/>
            <person name="Delaney E."/>
            <person name="Thompson A."/>
            <person name="Comeault A.A."/>
            <person name="Peede D."/>
            <person name="D'Agostino E.R."/>
            <person name="Pelaez J."/>
            <person name="Aguilar J.M."/>
            <person name="Haji D."/>
            <person name="Matsunaga T."/>
            <person name="Armstrong E.E."/>
            <person name="Zych M."/>
            <person name="Ogawa Y."/>
            <person name="Stamenkovic-Radak M."/>
            <person name="Jelic M."/>
            <person name="Veselinovic M.S."/>
            <person name="Tanaskovic M."/>
            <person name="Eric P."/>
            <person name="Gao J.J."/>
            <person name="Katoh T.K."/>
            <person name="Toda M.J."/>
            <person name="Watabe H."/>
            <person name="Watada M."/>
            <person name="Davis J.S."/>
            <person name="Moyle L.C."/>
            <person name="Manoli G."/>
            <person name="Bertolini E."/>
            <person name="Kostal V."/>
            <person name="Hawley R.S."/>
            <person name="Takahashi A."/>
            <person name="Jones C.D."/>
            <person name="Price D.K."/>
            <person name="Whiteman N."/>
            <person name="Kopp A."/>
            <person name="Matute D.R."/>
            <person name="Petrov D.A."/>
        </authorList>
    </citation>
    <scope>NUCLEOTIDE SEQUENCE [LARGE SCALE GENOMIC DNA]</scope>
</reference>
<evidence type="ECO:0000259" key="1">
    <source>
        <dbReference type="PROSITE" id="PS50994"/>
    </source>
</evidence>
<feature type="domain" description="Integrase catalytic" evidence="1">
    <location>
        <begin position="1407"/>
        <end position="1620"/>
    </location>
</feature>
<name>A0ABM5J0Z2_DRORH</name>
<dbReference type="InterPro" id="IPR036397">
    <property type="entry name" value="RNaseH_sf"/>
</dbReference>
<dbReference type="InterPro" id="IPR001584">
    <property type="entry name" value="Integrase_cat-core"/>
</dbReference>
<evidence type="ECO:0000313" key="2">
    <source>
        <dbReference type="EnsemblMetazoa" id="XP_044312492.1"/>
    </source>
</evidence>
<dbReference type="InterPro" id="IPR040676">
    <property type="entry name" value="DUF5641"/>
</dbReference>
<dbReference type="InterPro" id="IPR043502">
    <property type="entry name" value="DNA/RNA_pol_sf"/>
</dbReference>
<keyword evidence="3" id="KW-1185">Reference proteome</keyword>
<dbReference type="CDD" id="cd01644">
    <property type="entry name" value="RT_pepA17"/>
    <property type="match status" value="1"/>
</dbReference>
<dbReference type="GeneID" id="123037082"/>
<evidence type="ECO:0000313" key="3">
    <source>
        <dbReference type="Proteomes" id="UP001652680"/>
    </source>
</evidence>
<dbReference type="PANTHER" id="PTHR47331">
    <property type="entry name" value="PHD-TYPE DOMAIN-CONTAINING PROTEIN"/>
    <property type="match status" value="1"/>
</dbReference>
<dbReference type="Pfam" id="PF18701">
    <property type="entry name" value="DUF5641"/>
    <property type="match status" value="1"/>
</dbReference>
<dbReference type="InterPro" id="IPR041588">
    <property type="entry name" value="Integrase_H2C2"/>
</dbReference>
<accession>A0ABM5J0Z2</accession>
<reference evidence="2" key="2">
    <citation type="submission" date="2025-05" db="UniProtKB">
        <authorList>
            <consortium name="EnsemblMetazoa"/>
        </authorList>
    </citation>
    <scope>IDENTIFICATION</scope>
</reference>
<dbReference type="EnsemblMetazoa" id="XM_044456557.1">
    <property type="protein sequence ID" value="XP_044312492.1"/>
    <property type="gene ID" value="LOC123037082"/>
</dbReference>
<dbReference type="PANTHER" id="PTHR47331:SF5">
    <property type="entry name" value="RIBONUCLEASE H"/>
    <property type="match status" value="1"/>
</dbReference>